<protein>
    <submittedName>
        <fullName evidence="2">Uncharacterized protein</fullName>
    </submittedName>
</protein>
<name>A0AA39KJ94_MICHY</name>
<dbReference type="Proteomes" id="UP001168972">
    <property type="component" value="Unassembled WGS sequence"/>
</dbReference>
<keyword evidence="3" id="KW-1185">Reference proteome</keyword>
<reference evidence="2" key="1">
    <citation type="journal article" date="2023" name="bioRxiv">
        <title>Scaffold-level genome assemblies of two parasitoid biocontrol wasps reveal the parthenogenesis mechanism and an associated novel virus.</title>
        <authorList>
            <person name="Inwood S."/>
            <person name="Skelly J."/>
            <person name="Guhlin J."/>
            <person name="Harrop T."/>
            <person name="Goldson S."/>
            <person name="Dearden P."/>
        </authorList>
    </citation>
    <scope>NUCLEOTIDE SEQUENCE</scope>
    <source>
        <strain evidence="2">Lincoln</strain>
        <tissue evidence="2">Whole body</tissue>
    </source>
</reference>
<reference evidence="2" key="2">
    <citation type="submission" date="2023-03" db="EMBL/GenBank/DDBJ databases">
        <authorList>
            <person name="Inwood S.N."/>
            <person name="Skelly J.G."/>
            <person name="Guhlin J."/>
            <person name="Harrop T.W.R."/>
            <person name="Goldson S.G."/>
            <person name="Dearden P.K."/>
        </authorList>
    </citation>
    <scope>NUCLEOTIDE SEQUENCE</scope>
    <source>
        <strain evidence="2">Lincoln</strain>
        <tissue evidence="2">Whole body</tissue>
    </source>
</reference>
<dbReference type="AlphaFoldDB" id="A0AA39KJ94"/>
<sequence>MMERMNLVEIGTRMQGTSLLLQSDMQEVLDNDDSDDDDDDDDDDEEENKDEKFGIFKYWYNETGQLFRMRFSTEVLVLFLLHVL</sequence>
<evidence type="ECO:0000313" key="2">
    <source>
        <dbReference type="EMBL" id="KAK0163570.1"/>
    </source>
</evidence>
<proteinExistence type="predicted"/>
<feature type="compositionally biased region" description="Acidic residues" evidence="1">
    <location>
        <begin position="27"/>
        <end position="48"/>
    </location>
</feature>
<dbReference type="EMBL" id="JAQQBR010001833">
    <property type="protein sequence ID" value="KAK0163570.1"/>
    <property type="molecule type" value="Genomic_DNA"/>
</dbReference>
<accession>A0AA39KJ94</accession>
<organism evidence="2 3">
    <name type="scientific">Microctonus hyperodae</name>
    <name type="common">Parasitoid wasp</name>
    <dbReference type="NCBI Taxonomy" id="165561"/>
    <lineage>
        <taxon>Eukaryota</taxon>
        <taxon>Metazoa</taxon>
        <taxon>Ecdysozoa</taxon>
        <taxon>Arthropoda</taxon>
        <taxon>Hexapoda</taxon>
        <taxon>Insecta</taxon>
        <taxon>Pterygota</taxon>
        <taxon>Neoptera</taxon>
        <taxon>Endopterygota</taxon>
        <taxon>Hymenoptera</taxon>
        <taxon>Apocrita</taxon>
        <taxon>Ichneumonoidea</taxon>
        <taxon>Braconidae</taxon>
        <taxon>Euphorinae</taxon>
        <taxon>Microctonus</taxon>
    </lineage>
</organism>
<evidence type="ECO:0000256" key="1">
    <source>
        <dbReference type="SAM" id="MobiDB-lite"/>
    </source>
</evidence>
<comment type="caution">
    <text evidence="2">The sequence shown here is derived from an EMBL/GenBank/DDBJ whole genome shotgun (WGS) entry which is preliminary data.</text>
</comment>
<gene>
    <name evidence="2" type="ORF">PV327_007239</name>
</gene>
<evidence type="ECO:0000313" key="3">
    <source>
        <dbReference type="Proteomes" id="UP001168972"/>
    </source>
</evidence>
<feature type="region of interest" description="Disordered" evidence="1">
    <location>
        <begin position="25"/>
        <end position="49"/>
    </location>
</feature>